<dbReference type="EMBL" id="JAUZMY010000006">
    <property type="protein sequence ID" value="MEE2037222.1"/>
    <property type="molecule type" value="Genomic_DNA"/>
</dbReference>
<accession>A0ABU7K5A3</accession>
<gene>
    <name evidence="2" type="ORF">Q8791_08320</name>
</gene>
<dbReference type="Gene3D" id="3.40.50.1820">
    <property type="entry name" value="alpha/beta hydrolase"/>
    <property type="match status" value="1"/>
</dbReference>
<evidence type="ECO:0000259" key="1">
    <source>
        <dbReference type="Pfam" id="PF12697"/>
    </source>
</evidence>
<dbReference type="SUPFAM" id="SSF53474">
    <property type="entry name" value="alpha/beta-Hydrolases"/>
    <property type="match status" value="1"/>
</dbReference>
<keyword evidence="2" id="KW-0378">Hydrolase</keyword>
<keyword evidence="3" id="KW-1185">Reference proteome</keyword>
<comment type="caution">
    <text evidence="2">The sequence shown here is derived from an EMBL/GenBank/DDBJ whole genome shotgun (WGS) entry which is preliminary data.</text>
</comment>
<proteinExistence type="predicted"/>
<reference evidence="2 3" key="1">
    <citation type="submission" date="2023-08" db="EMBL/GenBank/DDBJ databases">
        <authorList>
            <person name="Girao M."/>
            <person name="Carvalho M.F."/>
        </authorList>
    </citation>
    <scope>NUCLEOTIDE SEQUENCE [LARGE SCALE GENOMIC DNA]</scope>
    <source>
        <strain evidence="2 3">CT-R113</strain>
    </source>
</reference>
<dbReference type="RefSeq" id="WP_330091022.1">
    <property type="nucleotide sequence ID" value="NZ_JAUZMY010000006.1"/>
</dbReference>
<dbReference type="PANTHER" id="PTHR43689:SF8">
    <property type="entry name" value="ALPHA_BETA-HYDROLASES SUPERFAMILY PROTEIN"/>
    <property type="match status" value="1"/>
</dbReference>
<dbReference type="GO" id="GO:0016787">
    <property type="term" value="F:hydrolase activity"/>
    <property type="evidence" value="ECO:0007669"/>
    <property type="project" value="UniProtKB-KW"/>
</dbReference>
<feature type="domain" description="AB hydrolase-1" evidence="1">
    <location>
        <begin position="74"/>
        <end position="265"/>
    </location>
</feature>
<evidence type="ECO:0000313" key="3">
    <source>
        <dbReference type="Proteomes" id="UP001356095"/>
    </source>
</evidence>
<protein>
    <submittedName>
        <fullName evidence="2">Alpha/beta hydrolase</fullName>
    </submittedName>
</protein>
<dbReference type="InterPro" id="IPR029058">
    <property type="entry name" value="AB_hydrolase_fold"/>
</dbReference>
<evidence type="ECO:0000313" key="2">
    <source>
        <dbReference type="EMBL" id="MEE2037222.1"/>
    </source>
</evidence>
<dbReference type="InterPro" id="IPR000073">
    <property type="entry name" value="AB_hydrolase_1"/>
</dbReference>
<name>A0ABU7K5A3_9ACTN</name>
<sequence>MNTARLVGAAVNALALPAPGLAGTLARRLWADPRGLRPVAAQDRELHGSARTEPLGVGRWKVATYAWGDGARPVLLAHGWRSRAARFAPVIRRLLELGYSPVSWDAPGHGSTGGPVGTVLDAREVMRRLQDRHGPFAAVIGHSMGALFAVHALREGLRADRVVLVSGVSDFGFLVDYFSGALGLRPRAVAALRRAVERRYFDGDPTVWTRFSATHAPETLTQPFLLLHGEDDSYVPFGQSLRTASALGGRARLVRTRGLGHSGILADGATLDLVAGFLQGVPAPAPAPGPGVPAPAPLQGG</sequence>
<dbReference type="Pfam" id="PF12697">
    <property type="entry name" value="Abhydrolase_6"/>
    <property type="match status" value="1"/>
</dbReference>
<dbReference type="PANTHER" id="PTHR43689">
    <property type="entry name" value="HYDROLASE"/>
    <property type="match status" value="1"/>
</dbReference>
<organism evidence="2 3">
    <name type="scientific">Nocardiopsis codii</name>
    <dbReference type="NCBI Taxonomy" id="3065942"/>
    <lineage>
        <taxon>Bacteria</taxon>
        <taxon>Bacillati</taxon>
        <taxon>Actinomycetota</taxon>
        <taxon>Actinomycetes</taxon>
        <taxon>Streptosporangiales</taxon>
        <taxon>Nocardiopsidaceae</taxon>
        <taxon>Nocardiopsis</taxon>
    </lineage>
</organism>
<dbReference type="Proteomes" id="UP001356095">
    <property type="component" value="Unassembled WGS sequence"/>
</dbReference>